<dbReference type="KEGG" id="cgh:CGC50_11675"/>
<name>A0A250FSZ2_9FLAO</name>
<organism evidence="1 2">
    <name type="scientific">Capnocytophaga gingivalis</name>
    <dbReference type="NCBI Taxonomy" id="1017"/>
    <lineage>
        <taxon>Bacteria</taxon>
        <taxon>Pseudomonadati</taxon>
        <taxon>Bacteroidota</taxon>
        <taxon>Flavobacteriia</taxon>
        <taxon>Flavobacteriales</taxon>
        <taxon>Flavobacteriaceae</taxon>
        <taxon>Capnocytophaga</taxon>
    </lineage>
</organism>
<reference evidence="2" key="1">
    <citation type="submission" date="2017-06" db="EMBL/GenBank/DDBJ databases">
        <title>Capnocytophaga spp. assemblies.</title>
        <authorList>
            <person name="Gulvik C.A."/>
        </authorList>
    </citation>
    <scope>NUCLEOTIDE SEQUENCE [LARGE SCALE GENOMIC DNA]</scope>
    <source>
        <strain evidence="2">H1496</strain>
    </source>
</reference>
<dbReference type="EMBL" id="CP022386">
    <property type="protein sequence ID" value="ATA88233.1"/>
    <property type="molecule type" value="Genomic_DNA"/>
</dbReference>
<accession>A0A250FSZ2</accession>
<protein>
    <submittedName>
        <fullName evidence="1">Uncharacterized protein</fullName>
    </submittedName>
</protein>
<gene>
    <name evidence="1" type="ORF">CGC50_11675</name>
</gene>
<evidence type="ECO:0000313" key="2">
    <source>
        <dbReference type="Proteomes" id="UP000217250"/>
    </source>
</evidence>
<dbReference type="AlphaFoldDB" id="A0A250FSZ2"/>
<dbReference type="Proteomes" id="UP000217250">
    <property type="component" value="Chromosome"/>
</dbReference>
<evidence type="ECO:0000313" key="1">
    <source>
        <dbReference type="EMBL" id="ATA88233.1"/>
    </source>
</evidence>
<sequence length="286" mass="34890">MLCFSLQAQQKRWQLDSIQQIQLYSNEIEYVYKTFHQSYDPKTRTVTMIDETKGEWGDRTKYICEYSPLDSLLSQTVYTYDEAIKKWEKQEMIHYVYRGAEIQEKMYRKNKIGDWKILRTSYFENIDGKLYLKKEENGEKTQKGWEVITYDPPKLWHYFSMQELNPKKKVAPQEKYNKKGEVIEKLYIEMDNYKDKQKFSYDNSGNISEIELYELRDPKVGFTKEEKRVYTYAPDILYEEVLDKWKQNYENRKPKKAILSEKVYRTQNSGDYKFIYEHRYFYSPIK</sequence>
<dbReference type="OrthoDB" id="1148652at2"/>
<proteinExistence type="predicted"/>
<dbReference type="Gene3D" id="2.40.128.720">
    <property type="match status" value="1"/>
</dbReference>